<dbReference type="GO" id="GO:0030154">
    <property type="term" value="P:cell differentiation"/>
    <property type="evidence" value="ECO:0007669"/>
    <property type="project" value="TreeGrafter"/>
</dbReference>
<feature type="compositionally biased region" description="Gly residues" evidence="4">
    <location>
        <begin position="175"/>
        <end position="184"/>
    </location>
</feature>
<dbReference type="PANTHER" id="PTHR11849">
    <property type="entry name" value="ETS"/>
    <property type="match status" value="1"/>
</dbReference>
<dbReference type="InterPro" id="IPR013761">
    <property type="entry name" value="SAM/pointed_sf"/>
</dbReference>
<dbReference type="PROSITE" id="PS50061">
    <property type="entry name" value="ETS_DOMAIN_3"/>
    <property type="match status" value="1"/>
</dbReference>
<evidence type="ECO:0000256" key="1">
    <source>
        <dbReference type="ARBA" id="ARBA00005562"/>
    </source>
</evidence>
<evidence type="ECO:0000313" key="6">
    <source>
        <dbReference type="EMBL" id="CAH0103142.1"/>
    </source>
</evidence>
<feature type="region of interest" description="Disordered" evidence="4">
    <location>
        <begin position="169"/>
        <end position="203"/>
    </location>
</feature>
<dbReference type="PRINTS" id="PR00454">
    <property type="entry name" value="ETSDOMAIN"/>
</dbReference>
<dbReference type="GO" id="GO:0000981">
    <property type="term" value="F:DNA-binding transcription factor activity, RNA polymerase II-specific"/>
    <property type="evidence" value="ECO:0007669"/>
    <property type="project" value="TreeGrafter"/>
</dbReference>
<feature type="compositionally biased region" description="Low complexity" evidence="4">
    <location>
        <begin position="561"/>
        <end position="570"/>
    </location>
</feature>
<organism evidence="6 7">
    <name type="scientific">Daphnia galeata</name>
    <dbReference type="NCBI Taxonomy" id="27404"/>
    <lineage>
        <taxon>Eukaryota</taxon>
        <taxon>Metazoa</taxon>
        <taxon>Ecdysozoa</taxon>
        <taxon>Arthropoda</taxon>
        <taxon>Crustacea</taxon>
        <taxon>Branchiopoda</taxon>
        <taxon>Diplostraca</taxon>
        <taxon>Cladocera</taxon>
        <taxon>Anomopoda</taxon>
        <taxon>Daphniidae</taxon>
        <taxon>Daphnia</taxon>
    </lineage>
</organism>
<comment type="similarity">
    <text evidence="1 3">Belongs to the ETS family.</text>
</comment>
<protein>
    <recommendedName>
        <fullName evidence="5">ETS domain-containing protein</fullName>
    </recommendedName>
</protein>
<accession>A0A8J2REU3</accession>
<feature type="compositionally biased region" description="Basic residues" evidence="4">
    <location>
        <begin position="439"/>
        <end position="450"/>
    </location>
</feature>
<dbReference type="InterPro" id="IPR000418">
    <property type="entry name" value="Ets_dom"/>
</dbReference>
<feature type="compositionally biased region" description="Polar residues" evidence="4">
    <location>
        <begin position="414"/>
        <end position="438"/>
    </location>
</feature>
<dbReference type="Gene3D" id="1.10.150.50">
    <property type="entry name" value="Transcription Factor, Ets-1"/>
    <property type="match status" value="1"/>
</dbReference>
<dbReference type="InterPro" id="IPR036388">
    <property type="entry name" value="WH-like_DNA-bd_sf"/>
</dbReference>
<keyword evidence="2 3" id="KW-0238">DNA-binding</keyword>
<feature type="compositionally biased region" description="Polar residues" evidence="4">
    <location>
        <begin position="512"/>
        <end position="521"/>
    </location>
</feature>
<dbReference type="Proteomes" id="UP000789390">
    <property type="component" value="Unassembled WGS sequence"/>
</dbReference>
<dbReference type="AlphaFoldDB" id="A0A8J2REU3"/>
<dbReference type="Pfam" id="PF00178">
    <property type="entry name" value="Ets"/>
    <property type="match status" value="1"/>
</dbReference>
<dbReference type="InterPro" id="IPR003118">
    <property type="entry name" value="Pointed_dom"/>
</dbReference>
<comment type="caution">
    <text evidence="6">The sequence shown here is derived from an EMBL/GenBank/DDBJ whole genome shotgun (WGS) entry which is preliminary data.</text>
</comment>
<feature type="compositionally biased region" description="Low complexity" evidence="4">
    <location>
        <begin position="185"/>
        <end position="203"/>
    </location>
</feature>
<name>A0A8J2REU3_9CRUS</name>
<dbReference type="InterPro" id="IPR046328">
    <property type="entry name" value="ETS_fam"/>
</dbReference>
<gene>
    <name evidence="6" type="ORF">DGAL_LOCUS5676</name>
</gene>
<feature type="compositionally biased region" description="Basic residues" evidence="4">
    <location>
        <begin position="480"/>
        <end position="489"/>
    </location>
</feature>
<comment type="subcellular location">
    <subcellularLocation>
        <location evidence="3">Nucleus</location>
    </subcellularLocation>
</comment>
<dbReference type="GO" id="GO:0005634">
    <property type="term" value="C:nucleus"/>
    <property type="evidence" value="ECO:0007669"/>
    <property type="project" value="UniProtKB-SubCell"/>
</dbReference>
<dbReference type="Pfam" id="PF02198">
    <property type="entry name" value="SAM_PNT"/>
    <property type="match status" value="1"/>
</dbReference>
<evidence type="ECO:0000259" key="5">
    <source>
        <dbReference type="PROSITE" id="PS50061"/>
    </source>
</evidence>
<reference evidence="6" key="1">
    <citation type="submission" date="2021-11" db="EMBL/GenBank/DDBJ databases">
        <authorList>
            <person name="Schell T."/>
        </authorList>
    </citation>
    <scope>NUCLEOTIDE SEQUENCE</scope>
    <source>
        <strain evidence="6">M5</strain>
    </source>
</reference>
<dbReference type="PANTHER" id="PTHR11849:SF190">
    <property type="entry name" value="ETS-DOMAIN PROTEIN"/>
    <property type="match status" value="1"/>
</dbReference>
<dbReference type="SUPFAM" id="SSF46785">
    <property type="entry name" value="Winged helix' DNA-binding domain"/>
    <property type="match status" value="1"/>
</dbReference>
<dbReference type="FunFam" id="1.10.10.10:FF:001336">
    <property type="entry name" value="Epithelium specific ets factor 3, ese3, putative"/>
    <property type="match status" value="1"/>
</dbReference>
<evidence type="ECO:0000256" key="4">
    <source>
        <dbReference type="SAM" id="MobiDB-lite"/>
    </source>
</evidence>
<evidence type="ECO:0000313" key="7">
    <source>
        <dbReference type="Proteomes" id="UP000789390"/>
    </source>
</evidence>
<evidence type="ECO:0000256" key="2">
    <source>
        <dbReference type="ARBA" id="ARBA00023125"/>
    </source>
</evidence>
<dbReference type="GO" id="GO:0043565">
    <property type="term" value="F:sequence-specific DNA binding"/>
    <property type="evidence" value="ECO:0007669"/>
    <property type="project" value="InterPro"/>
</dbReference>
<proteinExistence type="inferred from homology"/>
<dbReference type="SUPFAM" id="SSF47769">
    <property type="entry name" value="SAM/Pointed domain"/>
    <property type="match status" value="1"/>
</dbReference>
<dbReference type="SMART" id="SM00413">
    <property type="entry name" value="ETS"/>
    <property type="match status" value="1"/>
</dbReference>
<keyword evidence="3" id="KW-0539">Nucleus</keyword>
<dbReference type="InterPro" id="IPR036390">
    <property type="entry name" value="WH_DNA-bd_sf"/>
</dbReference>
<dbReference type="EMBL" id="CAKKLH010000101">
    <property type="protein sequence ID" value="CAH0103142.1"/>
    <property type="molecule type" value="Genomic_DNA"/>
</dbReference>
<dbReference type="OrthoDB" id="5975550at2759"/>
<keyword evidence="7" id="KW-1185">Reference proteome</keyword>
<feature type="region of interest" description="Disordered" evidence="4">
    <location>
        <begin position="549"/>
        <end position="576"/>
    </location>
</feature>
<dbReference type="Gene3D" id="1.10.10.10">
    <property type="entry name" value="Winged helix-like DNA-binding domain superfamily/Winged helix DNA-binding domain"/>
    <property type="match status" value="1"/>
</dbReference>
<sequence>MIKLFGQINNPLSLKVWRAQSIDPVDVAPPTDAKMPSASPFEGGLICGINKSTDSSSSFVIGGGAAGGWDCDEYFPMCDDLFTVSVVHNNNNNNNSSSSNNSMAPHLGHQLINNNHHEAQPQQQQHHLAVDVSPDASVVHHHNNHLHLHQQHHHLQQQQQQQQHPNDFMVHLLPLGGGGGGGGDQSNNNNNNNNNTNSMNNNSATAHKTIPVLRGRIGVMSTIDQQFHLLVGKVSSSFSNGAWEKKLPADWDESDTIDWLFTVANKLGIPCEYFASFSHLRGANFLEMNKEDFQLKYPNHGHKFYEAFRQLVHQIQIQQQQQHSPAIIENSATDLLGLQNTPAVHHHHQLHPANNVDCWSMMPPSMEQNNYTATAVAANNGTVVVVGGQQQPENSMGLTNGGYCGSAAQERPSQHQYNNNNPMDSSSTSSYIYLNGSANHHHHSHHHQHHQQQQQQQHHHSASSKSLGGYGSDPLQLNNFHHHHHHHHQQQQQHESYDSYSLDMMGPDHYSENYSNSTPSSDPEEMMAPNDCATPQMMVNSSVNGVGLLKRVGRPSTTGKSSNSSSSSSSSRRRKQDRGYGKLWEFIRDLLHDPKYCPSMVRWEDVNDGVFRIVQSEKLANLWGTIKNNPRMTYEKLSRAMRYYYKSKVFLPVLGRRLVYKFGPHAVLWKPDNPNFEHPTMDGDDNKGLTTLPKQKNVLLLQLVCLFLNVKGKPYIIIIGFNGIDAVNLDILHVISCLIVYRQIQT</sequence>
<evidence type="ECO:0000256" key="3">
    <source>
        <dbReference type="RuleBase" id="RU004019"/>
    </source>
</evidence>
<feature type="region of interest" description="Disordered" evidence="4">
    <location>
        <begin position="391"/>
        <end position="526"/>
    </location>
</feature>
<feature type="domain" description="ETS" evidence="5">
    <location>
        <begin position="581"/>
        <end position="663"/>
    </location>
</feature>